<dbReference type="Pfam" id="PF13432">
    <property type="entry name" value="TPR_16"/>
    <property type="match status" value="1"/>
</dbReference>
<evidence type="ECO:0000256" key="2">
    <source>
        <dbReference type="ARBA" id="ARBA00022803"/>
    </source>
</evidence>
<dbReference type="Pfam" id="PF13174">
    <property type="entry name" value="TPR_6"/>
    <property type="match status" value="1"/>
</dbReference>
<dbReference type="InterPro" id="IPR011990">
    <property type="entry name" value="TPR-like_helical_dom_sf"/>
</dbReference>
<keyword evidence="5" id="KW-1185">Reference proteome</keyword>
<feature type="repeat" description="TPR" evidence="3">
    <location>
        <begin position="236"/>
        <end position="269"/>
    </location>
</feature>
<dbReference type="Gene3D" id="1.25.40.10">
    <property type="entry name" value="Tetratricopeptide repeat domain"/>
    <property type="match status" value="3"/>
</dbReference>
<dbReference type="eggNOG" id="COG0457">
    <property type="taxonomic scope" value="Bacteria"/>
</dbReference>
<dbReference type="InterPro" id="IPR051012">
    <property type="entry name" value="CellSynth/LPSAsmb/PSIAsmb"/>
</dbReference>
<gene>
    <name evidence="4" type="ordered locus">Ppro_3422</name>
</gene>
<dbReference type="SMART" id="SM00028">
    <property type="entry name" value="TPR"/>
    <property type="match status" value="3"/>
</dbReference>
<dbReference type="SUPFAM" id="SSF48452">
    <property type="entry name" value="TPR-like"/>
    <property type="match status" value="1"/>
</dbReference>
<dbReference type="EMBL" id="CP000482">
    <property type="protein sequence ID" value="ABL01015.1"/>
    <property type="molecule type" value="Genomic_DNA"/>
</dbReference>
<organism evidence="4 5">
    <name type="scientific">Pelobacter propionicus (strain DSM 2379 / NBRC 103807 / OttBd1)</name>
    <dbReference type="NCBI Taxonomy" id="338966"/>
    <lineage>
        <taxon>Bacteria</taxon>
        <taxon>Pseudomonadati</taxon>
        <taxon>Thermodesulfobacteriota</taxon>
        <taxon>Desulfuromonadia</taxon>
        <taxon>Desulfuromonadales</taxon>
        <taxon>Desulfuromonadaceae</taxon>
        <taxon>Pelobacter</taxon>
    </lineage>
</organism>
<evidence type="ECO:0000313" key="4">
    <source>
        <dbReference type="EMBL" id="ABL01015.1"/>
    </source>
</evidence>
<evidence type="ECO:0000256" key="3">
    <source>
        <dbReference type="PROSITE-ProRule" id="PRU00339"/>
    </source>
</evidence>
<dbReference type="PANTHER" id="PTHR45586">
    <property type="entry name" value="TPR REPEAT-CONTAINING PROTEIN PA4667"/>
    <property type="match status" value="1"/>
</dbReference>
<dbReference type="Proteomes" id="UP000006732">
    <property type="component" value="Chromosome"/>
</dbReference>
<protein>
    <submittedName>
        <fullName evidence="4">TPR repeat-containing protein</fullName>
    </submittedName>
</protein>
<keyword evidence="2 3" id="KW-0802">TPR repeat</keyword>
<accession>A1AUJ4</accession>
<proteinExistence type="predicted"/>
<dbReference type="AlphaFoldDB" id="A1AUJ4"/>
<dbReference type="KEGG" id="ppd:Ppro_3422"/>
<dbReference type="InterPro" id="IPR019734">
    <property type="entry name" value="TPR_rpt"/>
</dbReference>
<sequence>MGAMSRAYDIRRDIRRFLSLHALSVTLLTALLSGFMTSPAVASLPANSLHRVSLRQKQHFTRITIALENRPHYTLSRLPGNRLRIRLADTDGPLLKKFRRYSDTNLGGVVFSRSGDSLVLTFPFATDRIWRDVSVDGVNAITLDIGTQFGSPLPPAQRSGRDRIWSGVEKLVRDFDPPLKSEFPFVPTDQILLKNLLDRDGQEVFLAAEAALYKGNLSEAEEGFAQFTSRKTAIQPLALYRLGETHYKLQKYSQALSSFREAEKLWPAFLNLNPAVTFYYGDSIARGGDLSAARSLLSGLIARLAEKKFAPVLLVRMADILVRQGHEQEALGVYRTVSENFRDNKATWIAMLRLKDRDFLQATPWNYLSLGNAYLDIYRQSNDIDLREESLFKYVLLESLHGEASDALRQVVMFQRKYPRGVYAAVCRTIREVLVAQVYRETEWARKSSGLILFAEEHQDYLAECMEQPEFLQKIVRAYETAGRPIELIRLLSFLLERQWASAGAPFMYETVAENAELLGDTVMAEKYMRMFLQKFASHPRARLILERLGGLLYSEGRHQETRDTLLWLLNRGEKARMAESYYYLGRSLWALRQFAPAYRSMELYLPRGVDHTGKAARLLPDAYYVAASARESAGDRKGALRLIEAGLKKPDLEGRDELLYKAGELHLHAGRTQRAQTYFEQVATKGSDPDWQNLARHALQTLETNAGSKATP</sequence>
<evidence type="ECO:0000313" key="5">
    <source>
        <dbReference type="Proteomes" id="UP000006732"/>
    </source>
</evidence>
<dbReference type="HOGENOM" id="CLU_386741_0_0_7"/>
<reference evidence="4 5" key="1">
    <citation type="submission" date="2006-10" db="EMBL/GenBank/DDBJ databases">
        <title>Complete sequence of chromosome of Pelobacter propionicus DSM 2379.</title>
        <authorList>
            <consortium name="US DOE Joint Genome Institute"/>
            <person name="Copeland A."/>
            <person name="Lucas S."/>
            <person name="Lapidus A."/>
            <person name="Barry K."/>
            <person name="Detter J.C."/>
            <person name="Glavina del Rio T."/>
            <person name="Hammon N."/>
            <person name="Israni S."/>
            <person name="Dalin E."/>
            <person name="Tice H."/>
            <person name="Pitluck S."/>
            <person name="Saunders E."/>
            <person name="Brettin T."/>
            <person name="Bruce D."/>
            <person name="Han C."/>
            <person name="Tapia R."/>
            <person name="Schmutz J."/>
            <person name="Larimer F."/>
            <person name="Land M."/>
            <person name="Hauser L."/>
            <person name="Kyrpides N."/>
            <person name="Kim E."/>
            <person name="Lovley D."/>
            <person name="Richardson P."/>
        </authorList>
    </citation>
    <scope>NUCLEOTIDE SEQUENCE [LARGE SCALE GENOMIC DNA]</scope>
    <source>
        <strain evidence="5">DSM 2379 / NBRC 103807 / OttBd1</strain>
    </source>
</reference>
<keyword evidence="1" id="KW-0677">Repeat</keyword>
<evidence type="ECO:0000256" key="1">
    <source>
        <dbReference type="ARBA" id="ARBA00022737"/>
    </source>
</evidence>
<name>A1AUJ4_PELPD</name>
<dbReference type="PROSITE" id="PS50005">
    <property type="entry name" value="TPR"/>
    <property type="match status" value="1"/>
</dbReference>
<dbReference type="eggNOG" id="COG1729">
    <property type="taxonomic scope" value="Bacteria"/>
</dbReference>
<dbReference type="PANTHER" id="PTHR45586:SF1">
    <property type="entry name" value="LIPOPOLYSACCHARIDE ASSEMBLY PROTEIN B"/>
    <property type="match status" value="1"/>
</dbReference>
<dbReference type="STRING" id="338966.Ppro_3422"/>